<protein>
    <submittedName>
        <fullName evidence="2">Uncharacterized protein</fullName>
    </submittedName>
</protein>
<dbReference type="AlphaFoldDB" id="A0A2Z4Y380"/>
<dbReference type="KEGG" id="schv:BRCON_0148"/>
<evidence type="ECO:0000313" key="2">
    <source>
        <dbReference type="EMBL" id="AXA34925.1"/>
    </source>
</evidence>
<evidence type="ECO:0000313" key="3">
    <source>
        <dbReference type="Proteomes" id="UP000262583"/>
    </source>
</evidence>
<reference evidence="2 3" key="1">
    <citation type="submission" date="2018-05" db="EMBL/GenBank/DDBJ databases">
        <title>A metagenomic window into the 2 km-deep terrestrial subsurface aquifer revealed taxonomically and functionally diverse microbial community comprising novel uncultured bacterial lineages.</title>
        <authorList>
            <person name="Kadnikov V.V."/>
            <person name="Mardanov A.V."/>
            <person name="Beletsky A.V."/>
            <person name="Banks D."/>
            <person name="Pimenov N.V."/>
            <person name="Frank Y.A."/>
            <person name="Karnachuk O.V."/>
            <person name="Ravin N.V."/>
        </authorList>
    </citation>
    <scope>NUCLEOTIDE SEQUENCE [LARGE SCALE GENOMIC DNA]</scope>
    <source>
        <strain evidence="2">BY</strain>
    </source>
</reference>
<dbReference type="EMBL" id="CP030759">
    <property type="protein sequence ID" value="AXA34925.1"/>
    <property type="molecule type" value="Genomic_DNA"/>
</dbReference>
<sequence length="38" mass="4377">MCQLLMQAREQPLQGASTREERWPKGDGFALEDNMHVC</sequence>
<organism evidence="2 3">
    <name type="scientific">Sumerlaea chitinivorans</name>
    <dbReference type="NCBI Taxonomy" id="2250252"/>
    <lineage>
        <taxon>Bacteria</taxon>
        <taxon>Candidatus Sumerlaeota</taxon>
        <taxon>Candidatus Sumerlaeia</taxon>
        <taxon>Candidatus Sumerlaeales</taxon>
        <taxon>Candidatus Sumerlaeaceae</taxon>
        <taxon>Candidatus Sumerlaea</taxon>
    </lineage>
</organism>
<proteinExistence type="predicted"/>
<gene>
    <name evidence="2" type="ORF">BRCON_0148</name>
</gene>
<feature type="region of interest" description="Disordered" evidence="1">
    <location>
        <begin position="9"/>
        <end position="28"/>
    </location>
</feature>
<evidence type="ECO:0000256" key="1">
    <source>
        <dbReference type="SAM" id="MobiDB-lite"/>
    </source>
</evidence>
<dbReference type="Proteomes" id="UP000262583">
    <property type="component" value="Chromosome"/>
</dbReference>
<name>A0A2Z4Y380_SUMC1</name>
<accession>A0A2Z4Y380</accession>